<dbReference type="AlphaFoldDB" id="A0A0C5FS72"/>
<dbReference type="EMBL" id="CP010849">
    <property type="protein sequence ID" value="AJP02902.1"/>
    <property type="molecule type" value="Genomic_DNA"/>
</dbReference>
<dbReference type="STRING" id="477245.TU94_16855"/>
<keyword evidence="1" id="KW-0732">Signal</keyword>
<dbReference type="PANTHER" id="PTHR36302">
    <property type="entry name" value="BLR7088 PROTEIN"/>
    <property type="match status" value="1"/>
</dbReference>
<dbReference type="InterPro" id="IPR007410">
    <property type="entry name" value="LpqE-like"/>
</dbReference>
<feature type="chain" id="PRO_5002177399" evidence="1">
    <location>
        <begin position="24"/>
        <end position="151"/>
    </location>
</feature>
<feature type="signal peptide" evidence="1">
    <location>
        <begin position="1"/>
        <end position="23"/>
    </location>
</feature>
<evidence type="ECO:0000313" key="2">
    <source>
        <dbReference type="EMBL" id="AJP02902.1"/>
    </source>
</evidence>
<dbReference type="InterPro" id="IPR058248">
    <property type="entry name" value="Lxx211020-like"/>
</dbReference>
<reference evidence="2 3" key="1">
    <citation type="submission" date="2015-02" db="EMBL/GenBank/DDBJ databases">
        <title>Genome sequence of thermotolerant Streptomyces cyaneogriseus subsp. Noncyanogenus NMWT1, the producer of nematocidal antibiotics nemadectin.</title>
        <authorList>
            <person name="Wang H."/>
            <person name="Li C."/>
            <person name="Xiang W."/>
            <person name="Wang X."/>
        </authorList>
    </citation>
    <scope>NUCLEOTIDE SEQUENCE [LARGE SCALE GENOMIC DNA]</scope>
    <source>
        <strain evidence="2 3">NMWT 1</strain>
    </source>
</reference>
<evidence type="ECO:0000256" key="1">
    <source>
        <dbReference type="SAM" id="SignalP"/>
    </source>
</evidence>
<dbReference type="Proteomes" id="UP000032234">
    <property type="component" value="Chromosome"/>
</dbReference>
<dbReference type="Pfam" id="PF04314">
    <property type="entry name" value="PCuAC"/>
    <property type="match status" value="1"/>
</dbReference>
<name>A0A0C5FS72_9ACTN</name>
<gene>
    <name evidence="2" type="ORF">TU94_16855</name>
</gene>
<dbReference type="PATRIC" id="fig|477245.3.peg.3575"/>
<dbReference type="InterPro" id="IPR036182">
    <property type="entry name" value="PCuAC_sf"/>
</dbReference>
<evidence type="ECO:0000313" key="3">
    <source>
        <dbReference type="Proteomes" id="UP000032234"/>
    </source>
</evidence>
<sequence>MRRAAVPVAAALGAALLLGGCGADDSASPAQLSVSAAYMPRPVSDSMAAGFLTLTNEGGTKDELTSVTSDLGEVTVHETTGGVMKEAGPLAVPAHGRLVLESGGSHLMFEKLTRRPKEGEKVSVELHFAHSGPVRAELPVKPATYRPATGH</sequence>
<dbReference type="PROSITE" id="PS51257">
    <property type="entry name" value="PROKAR_LIPOPROTEIN"/>
    <property type="match status" value="1"/>
</dbReference>
<dbReference type="RefSeq" id="WP_044382816.1">
    <property type="nucleotide sequence ID" value="NZ_CP010849.1"/>
</dbReference>
<accession>A0A0C5FS72</accession>
<proteinExistence type="predicted"/>
<dbReference type="OrthoDB" id="9796962at2"/>
<keyword evidence="2" id="KW-0449">Lipoprotein</keyword>
<organism evidence="2 3">
    <name type="scientific">Streptomyces cyaneogriseus subsp. noncyanogenus</name>
    <dbReference type="NCBI Taxonomy" id="477245"/>
    <lineage>
        <taxon>Bacteria</taxon>
        <taxon>Bacillati</taxon>
        <taxon>Actinomycetota</taxon>
        <taxon>Actinomycetes</taxon>
        <taxon>Kitasatosporales</taxon>
        <taxon>Streptomycetaceae</taxon>
        <taxon>Streptomyces</taxon>
    </lineage>
</organism>
<keyword evidence="3" id="KW-1185">Reference proteome</keyword>
<dbReference type="KEGG" id="scw:TU94_16855"/>
<dbReference type="SUPFAM" id="SSF110087">
    <property type="entry name" value="DR1885-like metal-binding protein"/>
    <property type="match status" value="1"/>
</dbReference>
<dbReference type="PANTHER" id="PTHR36302:SF1">
    <property type="entry name" value="COPPER CHAPERONE PCU(A)C"/>
    <property type="match status" value="1"/>
</dbReference>
<protein>
    <submittedName>
        <fullName evidence="2">Lipoprotein</fullName>
    </submittedName>
</protein>
<dbReference type="HOGENOM" id="CLU_100939_2_3_11"/>
<dbReference type="Gene3D" id="2.60.40.1890">
    <property type="entry name" value="PCu(A)C copper chaperone"/>
    <property type="match status" value="1"/>
</dbReference>